<organism evidence="2 3">
    <name type="scientific">Selenobaculum gibii</name>
    <dbReference type="NCBI Taxonomy" id="3054208"/>
    <lineage>
        <taxon>Bacteria</taxon>
        <taxon>Bacillati</taxon>
        <taxon>Bacillota</taxon>
        <taxon>Negativicutes</taxon>
        <taxon>Selenomonadales</taxon>
        <taxon>Selenomonadaceae</taxon>
        <taxon>Selenobaculum</taxon>
    </lineage>
</organism>
<gene>
    <name evidence="2" type="ORF">P3F81_11635</name>
</gene>
<feature type="transmembrane region" description="Helical" evidence="1">
    <location>
        <begin position="483"/>
        <end position="508"/>
    </location>
</feature>
<sequence length="525" mass="57074">MGKEKETTQSISTSSHGVGGFLGWVEKVGNKIPDITMLFITAFFITCIISAFLSQMTFGYVHPATGEAITVTNMLSAEELVTLMTKMVTNYSGFPPLAMVIVATLGIGIADGSGYINTALKKILSVTPKILITPIVILVGMLSHLAPDSGYMIIIPIAAYMFYASGKHPLAGIGASFAGIAGAFAANYTPSAIDPVIQGFTQTAAQIIDPTYEVNVLCNYFYSFASTFIVIVSCWWVTEKVSEPWLRKACPIDKDINIPTEDITSITPRENRSFYIATGVLIAILVGLVFALLPADSILRDPQGNIASFKAPIMQSIVAVIFLISAITGIVYGICSGKFRSSQDFTKSMEDITKTLIQLIVFYFFAAQFMYVFGASNIGALIAVAGAEFLKSLALPPQITIFGIIIFVAFLNLIITSASAKWAILAPIFVPMLMAVGIAPELTQVAFRISDSAVNVSTPMFAFYPLIIIYCQKYYKNTGVGTLSSLMIPYTIALLISLTIMLYLFWWFNIPLGFQADYVYPRSMF</sequence>
<dbReference type="GO" id="GO:0015558">
    <property type="term" value="F:secondary active p-aminobenzoyl-glutamate transmembrane transporter activity"/>
    <property type="evidence" value="ECO:0007669"/>
    <property type="project" value="InterPro"/>
</dbReference>
<proteinExistence type="predicted"/>
<feature type="transmembrane region" description="Helical" evidence="1">
    <location>
        <begin position="149"/>
        <end position="165"/>
    </location>
</feature>
<dbReference type="RefSeq" id="WP_147669615.1">
    <property type="nucleotide sequence ID" value="NZ_CP120678.1"/>
</dbReference>
<dbReference type="KEGG" id="sgbi:P3F81_11635"/>
<keyword evidence="1" id="KW-0812">Transmembrane</keyword>
<feature type="transmembrane region" description="Helical" evidence="1">
    <location>
        <begin position="422"/>
        <end position="440"/>
    </location>
</feature>
<feature type="transmembrane region" description="Helical" evidence="1">
    <location>
        <begin position="395"/>
        <end position="415"/>
    </location>
</feature>
<feature type="transmembrane region" description="Helical" evidence="1">
    <location>
        <begin position="93"/>
        <end position="111"/>
    </location>
</feature>
<dbReference type="EMBL" id="CP120678">
    <property type="protein sequence ID" value="WIW70520.1"/>
    <property type="molecule type" value="Genomic_DNA"/>
</dbReference>
<dbReference type="Proteomes" id="UP001243623">
    <property type="component" value="Chromosome"/>
</dbReference>
<evidence type="ECO:0000256" key="1">
    <source>
        <dbReference type="SAM" id="Phobius"/>
    </source>
</evidence>
<feature type="transmembrane region" description="Helical" evidence="1">
    <location>
        <begin position="452"/>
        <end position="471"/>
    </location>
</feature>
<dbReference type="Pfam" id="PF03806">
    <property type="entry name" value="ABG_transport"/>
    <property type="match status" value="1"/>
</dbReference>
<dbReference type="PANTHER" id="PTHR30282:SF1">
    <property type="entry name" value="ABGT FAMILY TRANSPORTER"/>
    <property type="match status" value="1"/>
</dbReference>
<keyword evidence="3" id="KW-1185">Reference proteome</keyword>
<keyword evidence="1" id="KW-0472">Membrane</keyword>
<keyword evidence="1" id="KW-1133">Transmembrane helix</keyword>
<feature type="transmembrane region" description="Helical" evidence="1">
    <location>
        <begin position="170"/>
        <end position="188"/>
    </location>
</feature>
<evidence type="ECO:0000313" key="3">
    <source>
        <dbReference type="Proteomes" id="UP001243623"/>
    </source>
</evidence>
<dbReference type="InterPro" id="IPR004697">
    <property type="entry name" value="AbgT"/>
</dbReference>
<reference evidence="2" key="1">
    <citation type="submission" date="2023-03" db="EMBL/GenBank/DDBJ databases">
        <title>Selenobaculum gbiensis gen. nov. sp. nov., a new bacterium isolated from the gut microbiota of IBD patient.</title>
        <authorList>
            <person name="Yeo S."/>
            <person name="Park H."/>
            <person name="Huh C.S."/>
        </authorList>
    </citation>
    <scope>NUCLEOTIDE SEQUENCE</scope>
    <source>
        <strain evidence="2">ICN-92133</strain>
    </source>
</reference>
<feature type="transmembrane region" description="Helical" evidence="1">
    <location>
        <begin position="220"/>
        <end position="238"/>
    </location>
</feature>
<feature type="transmembrane region" description="Helical" evidence="1">
    <location>
        <begin position="313"/>
        <end position="335"/>
    </location>
</feature>
<dbReference type="GO" id="GO:1902604">
    <property type="term" value="P:p-aminobenzoyl-glutamate transmembrane transport"/>
    <property type="evidence" value="ECO:0007669"/>
    <property type="project" value="InterPro"/>
</dbReference>
<feature type="transmembrane region" description="Helical" evidence="1">
    <location>
        <begin position="123"/>
        <end position="143"/>
    </location>
</feature>
<feature type="transmembrane region" description="Helical" evidence="1">
    <location>
        <begin position="35"/>
        <end position="53"/>
    </location>
</feature>
<feature type="transmembrane region" description="Helical" evidence="1">
    <location>
        <begin position="356"/>
        <end position="383"/>
    </location>
</feature>
<feature type="transmembrane region" description="Helical" evidence="1">
    <location>
        <begin position="274"/>
        <end position="293"/>
    </location>
</feature>
<evidence type="ECO:0000313" key="2">
    <source>
        <dbReference type="EMBL" id="WIW70520.1"/>
    </source>
</evidence>
<protein>
    <submittedName>
        <fullName evidence="2">AbgT family transporter</fullName>
    </submittedName>
</protein>
<dbReference type="AlphaFoldDB" id="A0A9Y2ETV0"/>
<dbReference type="PANTHER" id="PTHR30282">
    <property type="entry name" value="P-AMINOBENZOYL GLUTAMATE TRANSPORTER"/>
    <property type="match status" value="1"/>
</dbReference>
<accession>A0A9Y2ETV0</accession>
<name>A0A9Y2ETV0_9FIRM</name>